<organism evidence="1 2">
    <name type="scientific">Lagenidium giganteum</name>
    <dbReference type="NCBI Taxonomy" id="4803"/>
    <lineage>
        <taxon>Eukaryota</taxon>
        <taxon>Sar</taxon>
        <taxon>Stramenopiles</taxon>
        <taxon>Oomycota</taxon>
        <taxon>Peronosporomycetes</taxon>
        <taxon>Pythiales</taxon>
        <taxon>Pythiaceae</taxon>
    </lineage>
</organism>
<proteinExistence type="predicted"/>
<protein>
    <submittedName>
        <fullName evidence="1">Uncharacterized protein</fullName>
    </submittedName>
</protein>
<accession>A0AAV2YEM9</accession>
<keyword evidence="2" id="KW-1185">Reference proteome</keyword>
<reference evidence="1" key="1">
    <citation type="submission" date="2022-11" db="EMBL/GenBank/DDBJ databases">
        <authorList>
            <person name="Morgan W.R."/>
            <person name="Tartar A."/>
        </authorList>
    </citation>
    <scope>NUCLEOTIDE SEQUENCE</scope>
    <source>
        <strain evidence="1">ARSEF 373</strain>
    </source>
</reference>
<dbReference type="EMBL" id="DAKRPA010000300">
    <property type="protein sequence ID" value="DAZ93652.1"/>
    <property type="molecule type" value="Genomic_DNA"/>
</dbReference>
<evidence type="ECO:0000313" key="1">
    <source>
        <dbReference type="EMBL" id="DAZ93652.1"/>
    </source>
</evidence>
<comment type="caution">
    <text evidence="1">The sequence shown here is derived from an EMBL/GenBank/DDBJ whole genome shotgun (WGS) entry which is preliminary data.</text>
</comment>
<name>A0AAV2YEM9_9STRA</name>
<sequence length="11" mass="1264">MEGSIKRHIHG</sequence>
<reference evidence="1" key="2">
    <citation type="journal article" date="2023" name="Microbiol Resour">
        <title>Decontamination and Annotation of the Draft Genome Sequence of the Oomycete Lagenidium giganteum ARSEF 373.</title>
        <authorList>
            <person name="Morgan W.R."/>
            <person name="Tartar A."/>
        </authorList>
    </citation>
    <scope>NUCLEOTIDE SEQUENCE</scope>
    <source>
        <strain evidence="1">ARSEF 373</strain>
    </source>
</reference>
<evidence type="ECO:0000313" key="2">
    <source>
        <dbReference type="Proteomes" id="UP001146120"/>
    </source>
</evidence>
<dbReference type="Proteomes" id="UP001146120">
    <property type="component" value="Unassembled WGS sequence"/>
</dbReference>
<gene>
    <name evidence="1" type="ORF">N0F65_012860</name>
</gene>